<reference evidence="3" key="1">
    <citation type="submission" date="2020-08" db="EMBL/GenBank/DDBJ databases">
        <title>Ramlibacter sp. GTP1 16S ribosomal RNA gene genome sequencing and assembly.</title>
        <authorList>
            <person name="Kang M."/>
        </authorList>
    </citation>
    <scope>NUCLEOTIDE SEQUENCE</scope>
    <source>
        <strain evidence="3">GTP1</strain>
    </source>
</reference>
<evidence type="ECO:0000256" key="2">
    <source>
        <dbReference type="SAM" id="SignalP"/>
    </source>
</evidence>
<dbReference type="RefSeq" id="WP_187082166.1">
    <property type="nucleotide sequence ID" value="NZ_JACORU010000005.1"/>
</dbReference>
<name>A0A923M7I1_9BURK</name>
<keyword evidence="1" id="KW-0472">Membrane</keyword>
<evidence type="ECO:0000256" key="1">
    <source>
        <dbReference type="SAM" id="Phobius"/>
    </source>
</evidence>
<keyword evidence="4" id="KW-1185">Reference proteome</keyword>
<keyword evidence="3" id="KW-0449">Lipoprotein</keyword>
<dbReference type="EMBL" id="JACORU010000005">
    <property type="protein sequence ID" value="MBC5765687.1"/>
    <property type="molecule type" value="Genomic_DNA"/>
</dbReference>
<keyword evidence="1" id="KW-0812">Transmembrane</keyword>
<dbReference type="AlphaFoldDB" id="A0A923M7I1"/>
<dbReference type="PROSITE" id="PS51257">
    <property type="entry name" value="PROKAR_LIPOPROTEIN"/>
    <property type="match status" value="1"/>
</dbReference>
<gene>
    <name evidence="3" type="ORF">H8R02_14560</name>
</gene>
<proteinExistence type="predicted"/>
<dbReference type="Proteomes" id="UP000596827">
    <property type="component" value="Unassembled WGS sequence"/>
</dbReference>
<feature type="chain" id="PRO_5037748160" evidence="2">
    <location>
        <begin position="23"/>
        <end position="68"/>
    </location>
</feature>
<protein>
    <submittedName>
        <fullName evidence="3">Osmotically inducible lipoprotein OsmB</fullName>
    </submittedName>
</protein>
<feature type="signal peptide" evidence="2">
    <location>
        <begin position="1"/>
        <end position="22"/>
    </location>
</feature>
<evidence type="ECO:0000313" key="3">
    <source>
        <dbReference type="EMBL" id="MBC5765687.1"/>
    </source>
</evidence>
<feature type="transmembrane region" description="Helical" evidence="1">
    <location>
        <begin position="44"/>
        <end position="62"/>
    </location>
</feature>
<accession>A0A923M7I1</accession>
<keyword evidence="1" id="KW-1133">Transmembrane helix</keyword>
<organism evidence="3 4">
    <name type="scientific">Ramlibacter albus</name>
    <dbReference type="NCBI Taxonomy" id="2079448"/>
    <lineage>
        <taxon>Bacteria</taxon>
        <taxon>Pseudomonadati</taxon>
        <taxon>Pseudomonadota</taxon>
        <taxon>Betaproteobacteria</taxon>
        <taxon>Burkholderiales</taxon>
        <taxon>Comamonadaceae</taxon>
        <taxon>Ramlibacter</taxon>
    </lineage>
</organism>
<sequence>MKTRIVAAALVAASMLGLGGCASMDRTTVGTVGGAVVGGVLGDAVAGTGGAIAGAVAGGYLGNKAAKR</sequence>
<keyword evidence="2" id="KW-0732">Signal</keyword>
<evidence type="ECO:0000313" key="4">
    <source>
        <dbReference type="Proteomes" id="UP000596827"/>
    </source>
</evidence>
<comment type="caution">
    <text evidence="3">The sequence shown here is derived from an EMBL/GenBank/DDBJ whole genome shotgun (WGS) entry which is preliminary data.</text>
</comment>